<keyword evidence="6" id="KW-1185">Reference proteome</keyword>
<protein>
    <submittedName>
        <fullName evidence="5">Related to C.carbonum toxD protein</fullName>
    </submittedName>
</protein>
<dbReference type="Pfam" id="PF08240">
    <property type="entry name" value="ADH_N"/>
    <property type="match status" value="1"/>
</dbReference>
<evidence type="ECO:0000256" key="2">
    <source>
        <dbReference type="ARBA" id="ARBA00023002"/>
    </source>
</evidence>
<evidence type="ECO:0000256" key="1">
    <source>
        <dbReference type="ARBA" id="ARBA00008072"/>
    </source>
</evidence>
<dbReference type="Proteomes" id="UP001187682">
    <property type="component" value="Unassembled WGS sequence"/>
</dbReference>
<dbReference type="Gene3D" id="3.90.180.10">
    <property type="entry name" value="Medium-chain alcohol dehydrogenases, catalytic domain"/>
    <property type="match status" value="1"/>
</dbReference>
<comment type="caution">
    <text evidence="5">The sequence shown here is derived from an EMBL/GenBank/DDBJ whole genome shotgun (WGS) entry which is preliminary data.</text>
</comment>
<dbReference type="InterPro" id="IPR020843">
    <property type="entry name" value="ER"/>
</dbReference>
<dbReference type="SUPFAM" id="SSF50129">
    <property type="entry name" value="GroES-like"/>
    <property type="match status" value="1"/>
</dbReference>
<sequence length="361" mass="38159">MDTMNALITDGSGSASVQRVPRPKPGPGELLIKIHYAAQNPTDWKAIRGATAAMPPAGRIVGCDFAGTVEDTGTSALGFRPGQRVAGFVQGSSVNGTEANPIRGAFADYIPVEETLVYTVPGNISLEDAAAIPLVFATAVQALYQRLTLPEPENASVDPLPFLVYGGATGVGKQAIQLAKLSGCYVIATASVKNHDHLKELGADEVVDYHDHDWPQKVYQMTNGQLRHALDCVGGKGTAAGVAEALSRDGGDICSIIPLSEAVKGEIAAANHKARAQSTIAYTVFGRPLKYGAFDNCGGETPLDKAMWEKYLRLLPGLLSQGRVKPGRVKNMGTLHDILDGLRLSQQGSVAAEKLVYKVVE</sequence>
<evidence type="ECO:0000313" key="6">
    <source>
        <dbReference type="Proteomes" id="UP001187682"/>
    </source>
</evidence>
<dbReference type="InterPro" id="IPR013149">
    <property type="entry name" value="ADH-like_C"/>
</dbReference>
<dbReference type="EMBL" id="ONZQ02000015">
    <property type="protein sequence ID" value="SPO06189.1"/>
    <property type="molecule type" value="Genomic_DNA"/>
</dbReference>
<evidence type="ECO:0000256" key="3">
    <source>
        <dbReference type="SAM" id="MobiDB-lite"/>
    </source>
</evidence>
<accession>A0AAE8N5V5</accession>
<dbReference type="AlphaFoldDB" id="A0AAE8N5V5"/>
<dbReference type="Pfam" id="PF00107">
    <property type="entry name" value="ADH_zinc_N"/>
    <property type="match status" value="1"/>
</dbReference>
<organism evidence="5 6">
    <name type="scientific">Cephalotrichum gorgonifer</name>
    <dbReference type="NCBI Taxonomy" id="2041049"/>
    <lineage>
        <taxon>Eukaryota</taxon>
        <taxon>Fungi</taxon>
        <taxon>Dikarya</taxon>
        <taxon>Ascomycota</taxon>
        <taxon>Pezizomycotina</taxon>
        <taxon>Sordariomycetes</taxon>
        <taxon>Hypocreomycetidae</taxon>
        <taxon>Microascales</taxon>
        <taxon>Microascaceae</taxon>
        <taxon>Cephalotrichum</taxon>
    </lineage>
</organism>
<dbReference type="Gene3D" id="3.40.50.720">
    <property type="entry name" value="NAD(P)-binding Rossmann-like Domain"/>
    <property type="match status" value="1"/>
</dbReference>
<evidence type="ECO:0000259" key="4">
    <source>
        <dbReference type="SMART" id="SM00829"/>
    </source>
</evidence>
<reference evidence="5" key="1">
    <citation type="submission" date="2018-03" db="EMBL/GenBank/DDBJ databases">
        <authorList>
            <person name="Guldener U."/>
        </authorList>
    </citation>
    <scope>NUCLEOTIDE SEQUENCE</scope>
</reference>
<feature type="region of interest" description="Disordered" evidence="3">
    <location>
        <begin position="1"/>
        <end position="24"/>
    </location>
</feature>
<dbReference type="SMART" id="SM00829">
    <property type="entry name" value="PKS_ER"/>
    <property type="match status" value="1"/>
</dbReference>
<dbReference type="CDD" id="cd08249">
    <property type="entry name" value="enoyl_reductase_like"/>
    <property type="match status" value="1"/>
</dbReference>
<dbReference type="PANTHER" id="PTHR45348:SF2">
    <property type="entry name" value="ZINC-TYPE ALCOHOL DEHYDROGENASE-LIKE PROTEIN C2E1P3.01"/>
    <property type="match status" value="1"/>
</dbReference>
<evidence type="ECO:0000313" key="5">
    <source>
        <dbReference type="EMBL" id="SPO06189.1"/>
    </source>
</evidence>
<dbReference type="InterPro" id="IPR036291">
    <property type="entry name" value="NAD(P)-bd_dom_sf"/>
</dbReference>
<dbReference type="PANTHER" id="PTHR45348">
    <property type="entry name" value="HYPOTHETICAL OXIDOREDUCTASE (EUROFUNG)"/>
    <property type="match status" value="1"/>
</dbReference>
<dbReference type="InterPro" id="IPR047122">
    <property type="entry name" value="Trans-enoyl_RdTase-like"/>
</dbReference>
<dbReference type="InterPro" id="IPR013154">
    <property type="entry name" value="ADH-like_N"/>
</dbReference>
<dbReference type="GO" id="GO:0016651">
    <property type="term" value="F:oxidoreductase activity, acting on NAD(P)H"/>
    <property type="evidence" value="ECO:0007669"/>
    <property type="project" value="InterPro"/>
</dbReference>
<dbReference type="SUPFAM" id="SSF51735">
    <property type="entry name" value="NAD(P)-binding Rossmann-fold domains"/>
    <property type="match status" value="1"/>
</dbReference>
<keyword evidence="2" id="KW-0560">Oxidoreductase</keyword>
<comment type="similarity">
    <text evidence="1">Belongs to the zinc-containing alcohol dehydrogenase family.</text>
</comment>
<name>A0AAE8N5V5_9PEZI</name>
<dbReference type="InterPro" id="IPR011032">
    <property type="entry name" value="GroES-like_sf"/>
</dbReference>
<feature type="domain" description="Enoyl reductase (ER)" evidence="4">
    <location>
        <begin position="11"/>
        <end position="357"/>
    </location>
</feature>
<proteinExistence type="inferred from homology"/>
<gene>
    <name evidence="5" type="ORF">DNG_08878</name>
</gene>